<feature type="transmembrane region" description="Helical" evidence="7">
    <location>
        <begin position="414"/>
        <end position="438"/>
    </location>
</feature>
<dbReference type="KEGG" id="pseb:EOK75_18435"/>
<feature type="signal peptide" evidence="8">
    <location>
        <begin position="1"/>
        <end position="30"/>
    </location>
</feature>
<evidence type="ECO:0000256" key="7">
    <source>
        <dbReference type="SAM" id="Phobius"/>
    </source>
</evidence>
<dbReference type="Pfam" id="PF21082">
    <property type="entry name" value="MS_channel_3rd"/>
    <property type="match status" value="1"/>
</dbReference>
<keyword evidence="6 7" id="KW-0472">Membrane</keyword>
<dbReference type="InterPro" id="IPR011066">
    <property type="entry name" value="MscS_channel_C_sf"/>
</dbReference>
<evidence type="ECO:0000259" key="11">
    <source>
        <dbReference type="Pfam" id="PF21082"/>
    </source>
</evidence>
<feature type="transmembrane region" description="Helical" evidence="7">
    <location>
        <begin position="261"/>
        <end position="286"/>
    </location>
</feature>
<organism evidence="12 13">
    <name type="scientific">Pseudorhodobacter turbinis</name>
    <dbReference type="NCBI Taxonomy" id="2500533"/>
    <lineage>
        <taxon>Bacteria</taxon>
        <taxon>Pseudomonadati</taxon>
        <taxon>Pseudomonadota</taxon>
        <taxon>Alphaproteobacteria</taxon>
        <taxon>Rhodobacterales</taxon>
        <taxon>Paracoccaceae</taxon>
        <taxon>Pseudorhodobacter</taxon>
    </lineage>
</organism>
<evidence type="ECO:0000256" key="4">
    <source>
        <dbReference type="ARBA" id="ARBA00022692"/>
    </source>
</evidence>
<dbReference type="OrthoDB" id="9799209at2"/>
<dbReference type="Pfam" id="PF12607">
    <property type="entry name" value="DUF3772"/>
    <property type="match status" value="1"/>
</dbReference>
<accession>A0A4P8EKC9</accession>
<dbReference type="Gene3D" id="2.30.30.60">
    <property type="match status" value="1"/>
</dbReference>
<evidence type="ECO:0000256" key="8">
    <source>
        <dbReference type="SAM" id="SignalP"/>
    </source>
</evidence>
<dbReference type="Gene3D" id="3.30.70.100">
    <property type="match status" value="1"/>
</dbReference>
<feature type="transmembrane region" description="Helical" evidence="7">
    <location>
        <begin position="600"/>
        <end position="630"/>
    </location>
</feature>
<evidence type="ECO:0000256" key="6">
    <source>
        <dbReference type="ARBA" id="ARBA00023136"/>
    </source>
</evidence>
<feature type="domain" description="Mechanosensitive ion channel MscS C-terminal" evidence="11">
    <location>
        <begin position="693"/>
        <end position="774"/>
    </location>
</feature>
<dbReference type="GO" id="GO:0008381">
    <property type="term" value="F:mechanosensitive monoatomic ion channel activity"/>
    <property type="evidence" value="ECO:0007669"/>
    <property type="project" value="UniProtKB-ARBA"/>
</dbReference>
<feature type="transmembrane region" description="Helical" evidence="7">
    <location>
        <begin position="484"/>
        <end position="506"/>
    </location>
</feature>
<feature type="transmembrane region" description="Helical" evidence="7">
    <location>
        <begin position="572"/>
        <end position="594"/>
    </location>
</feature>
<dbReference type="InterPro" id="IPR023408">
    <property type="entry name" value="MscS_beta-dom_sf"/>
</dbReference>
<evidence type="ECO:0000256" key="1">
    <source>
        <dbReference type="ARBA" id="ARBA00004651"/>
    </source>
</evidence>
<keyword evidence="4 7" id="KW-0812">Transmembrane</keyword>
<evidence type="ECO:0000259" key="9">
    <source>
        <dbReference type="Pfam" id="PF00924"/>
    </source>
</evidence>
<dbReference type="PANTHER" id="PTHR30347:SF1">
    <property type="entry name" value="MECHANOSENSITIVE CHANNEL MSCK"/>
    <property type="match status" value="1"/>
</dbReference>
<dbReference type="InterPro" id="IPR010920">
    <property type="entry name" value="LSM_dom_sf"/>
</dbReference>
<proteinExistence type="inferred from homology"/>
<comment type="similarity">
    <text evidence="2">Belongs to the MscS (TC 1.A.23) family.</text>
</comment>
<dbReference type="InterPro" id="IPR052702">
    <property type="entry name" value="MscS-like_channel"/>
</dbReference>
<evidence type="ECO:0000256" key="3">
    <source>
        <dbReference type="ARBA" id="ARBA00022475"/>
    </source>
</evidence>
<comment type="subcellular location">
    <subcellularLocation>
        <location evidence="1">Cell membrane</location>
        <topology evidence="1">Multi-pass membrane protein</topology>
    </subcellularLocation>
</comment>
<keyword evidence="12" id="KW-0614">Plasmid</keyword>
<keyword evidence="13" id="KW-1185">Reference proteome</keyword>
<feature type="domain" description="DUF3772" evidence="10">
    <location>
        <begin position="144"/>
        <end position="193"/>
    </location>
</feature>
<evidence type="ECO:0000256" key="2">
    <source>
        <dbReference type="ARBA" id="ARBA00008017"/>
    </source>
</evidence>
<gene>
    <name evidence="12" type="ORF">EOK75_18435</name>
</gene>
<dbReference type="Proteomes" id="UP000298631">
    <property type="component" value="Plasmid unnamed1"/>
</dbReference>
<dbReference type="PANTHER" id="PTHR30347">
    <property type="entry name" value="POTASSIUM CHANNEL RELATED"/>
    <property type="match status" value="1"/>
</dbReference>
<reference evidence="12 13" key="1">
    <citation type="submission" date="2019-05" db="EMBL/GenBank/DDBJ databases">
        <title>Pseudorhodobacter turbinis sp. nov., isolated from the gut of the Korean turban shell.</title>
        <authorList>
            <person name="Jeong Y.-S."/>
            <person name="Kang W.-R."/>
            <person name="Bae J.-W."/>
        </authorList>
    </citation>
    <scope>NUCLEOTIDE SEQUENCE [LARGE SCALE GENOMIC DNA]</scope>
    <source>
        <strain evidence="12 13">S12M18</strain>
        <plasmid evidence="12 13">unnamed1</plasmid>
    </source>
</reference>
<feature type="transmembrane region" description="Helical" evidence="7">
    <location>
        <begin position="444"/>
        <end position="472"/>
    </location>
</feature>
<feature type="chain" id="PRO_5020830366" evidence="8">
    <location>
        <begin position="31"/>
        <end position="807"/>
    </location>
</feature>
<feature type="transmembrane region" description="Helical" evidence="7">
    <location>
        <begin position="219"/>
        <end position="240"/>
    </location>
</feature>
<keyword evidence="8" id="KW-0732">Signal</keyword>
<evidence type="ECO:0000313" key="12">
    <source>
        <dbReference type="EMBL" id="QCO57671.1"/>
    </source>
</evidence>
<dbReference type="Pfam" id="PF00924">
    <property type="entry name" value="MS_channel_2nd"/>
    <property type="match status" value="1"/>
</dbReference>
<dbReference type="InterPro" id="IPR049278">
    <property type="entry name" value="MS_channel_C"/>
</dbReference>
<dbReference type="AlphaFoldDB" id="A0A4P8EKC9"/>
<dbReference type="SUPFAM" id="SSF82689">
    <property type="entry name" value="Mechanosensitive channel protein MscS (YggB), C-terminal domain"/>
    <property type="match status" value="1"/>
</dbReference>
<dbReference type="SUPFAM" id="SSF82861">
    <property type="entry name" value="Mechanosensitive channel protein MscS (YggB), transmembrane region"/>
    <property type="match status" value="1"/>
</dbReference>
<keyword evidence="5 7" id="KW-1133">Transmembrane helix</keyword>
<dbReference type="InterPro" id="IPR006686">
    <property type="entry name" value="MscS_channel_CS"/>
</dbReference>
<feature type="transmembrane region" description="Helical" evidence="7">
    <location>
        <begin position="534"/>
        <end position="551"/>
    </location>
</feature>
<dbReference type="SUPFAM" id="SSF50182">
    <property type="entry name" value="Sm-like ribonucleoproteins"/>
    <property type="match status" value="1"/>
</dbReference>
<geneLocation type="plasmid" evidence="12 13">
    <name>unnamed1</name>
</geneLocation>
<dbReference type="RefSeq" id="WP_137195479.1">
    <property type="nucleotide sequence ID" value="NZ_CP039965.1"/>
</dbReference>
<keyword evidence="3" id="KW-1003">Cell membrane</keyword>
<dbReference type="InterPro" id="IPR006685">
    <property type="entry name" value="MscS_channel_2nd"/>
</dbReference>
<feature type="transmembrane region" description="Helical" evidence="7">
    <location>
        <begin position="366"/>
        <end position="386"/>
    </location>
</feature>
<dbReference type="InterPro" id="IPR011014">
    <property type="entry name" value="MscS_channel_TM-2"/>
</dbReference>
<name>A0A4P8EKC9_9RHOB</name>
<feature type="transmembrane region" description="Helical" evidence="7">
    <location>
        <begin position="339"/>
        <end position="360"/>
    </location>
</feature>
<dbReference type="GO" id="GO:0005886">
    <property type="term" value="C:plasma membrane"/>
    <property type="evidence" value="ECO:0007669"/>
    <property type="project" value="UniProtKB-SubCell"/>
</dbReference>
<dbReference type="EMBL" id="CP039965">
    <property type="protein sequence ID" value="QCO57671.1"/>
    <property type="molecule type" value="Genomic_DNA"/>
</dbReference>
<evidence type="ECO:0000313" key="13">
    <source>
        <dbReference type="Proteomes" id="UP000298631"/>
    </source>
</evidence>
<dbReference type="InterPro" id="IPR022249">
    <property type="entry name" value="DUF3772"/>
</dbReference>
<sequence>MIRMRQAVGGFTLFLAALALWFGIAATASAQTDKSAGAAAGESTAQAVLDYDAWNKVSDDAETKVSDSEVTEETLIALRTEIAAWRARFLAAQGVNSARIGTIRAQIEALGAPPADGVTEAADIAARRVDLAEQLSVAQAPAIAAVEAYSRADGQIGEIDAILRDRQAEALLQLWPLPINPANWPAAVTALLQAGNTLGAELTGNWADEAKRANLRNKLPPIVGLLLVALLTIFRGRFLVERFAVRLLDGGTSSLREIWSFMVSLGQVIVPILGVVAFVTAVVMSGMLGPLGAEVAQVLIKVGLIAYGSRWLGTCSFPKAFSAPRHLQLDADGRAKGRFLAQSLGLIFGLEVLRTAVLQTGQMSEAAASVFAFPMVLLTGVLLFRLGKLLLRSTKVEQDEEQDEEAPMPFSLRLIALLSQIAMVVAVLGPLLAMVGYVRAGQGLVYPMVGTLALVGLLFTLQSLVGAVYAVFARTDEQGRDGLLPVLIGFVLSFAAIPLLALIWGARMSDLTEVFTKLRDGFQIGETRISPTDFILLFVVFGFWYVVTRLLQGALKTTILPKTNLDHGGQNAIVVGVGYVGIFLAALIGITSAGMDLSGLAIVAGALSVGIGFGLQNIVLNFVSGIILLIERPISEGDWVEVNGIMGTVSSISVRSTRIQTFDRTDVIVPNSDFVSNMVTNWTRYNMTGRLIVKVGAAYGSDTRHVERVLQEIAEAQPLAVLNPPPTVVLAEFGADSLNFEIRVILRDVNFSVTVRSDINHDIARRFAEEGIEIPVAQRAIWLRNPEALEQFSAPKQGPIPDSPANS</sequence>
<dbReference type="PROSITE" id="PS01246">
    <property type="entry name" value="UPF0003"/>
    <property type="match status" value="1"/>
</dbReference>
<evidence type="ECO:0000256" key="5">
    <source>
        <dbReference type="ARBA" id="ARBA00022989"/>
    </source>
</evidence>
<evidence type="ECO:0000259" key="10">
    <source>
        <dbReference type="Pfam" id="PF12607"/>
    </source>
</evidence>
<feature type="domain" description="Mechanosensitive ion channel MscS" evidence="9">
    <location>
        <begin position="617"/>
        <end position="684"/>
    </location>
</feature>
<dbReference type="Gene3D" id="1.10.287.1260">
    <property type="match status" value="1"/>
</dbReference>
<protein>
    <submittedName>
        <fullName evidence="12">Mechanosensitive ion channel family protein</fullName>
    </submittedName>
</protein>